<dbReference type="EMBL" id="LGRX02035755">
    <property type="protein sequence ID" value="KAK3233307.1"/>
    <property type="molecule type" value="Genomic_DNA"/>
</dbReference>
<accession>A0AAE0BCH3</accession>
<sequence>MFDHSAGCTAAAEMYQGVLTRFPESENRAHGKHGQVMINDGGGGMEMENTVVDIYAVHPKSCRGLRWLEAIGG</sequence>
<name>A0AAE0BCH3_9CHLO</name>
<comment type="caution">
    <text evidence="1">The sequence shown here is derived from an EMBL/GenBank/DDBJ whole genome shotgun (WGS) entry which is preliminary data.</text>
</comment>
<evidence type="ECO:0000313" key="2">
    <source>
        <dbReference type="Proteomes" id="UP001190700"/>
    </source>
</evidence>
<organism evidence="1 2">
    <name type="scientific">Cymbomonas tetramitiformis</name>
    <dbReference type="NCBI Taxonomy" id="36881"/>
    <lineage>
        <taxon>Eukaryota</taxon>
        <taxon>Viridiplantae</taxon>
        <taxon>Chlorophyta</taxon>
        <taxon>Pyramimonadophyceae</taxon>
        <taxon>Pyramimonadales</taxon>
        <taxon>Pyramimonadaceae</taxon>
        <taxon>Cymbomonas</taxon>
    </lineage>
</organism>
<keyword evidence="2" id="KW-1185">Reference proteome</keyword>
<protein>
    <submittedName>
        <fullName evidence="1">Uncharacterized protein</fullName>
    </submittedName>
</protein>
<evidence type="ECO:0000313" key="1">
    <source>
        <dbReference type="EMBL" id="KAK3233307.1"/>
    </source>
</evidence>
<proteinExistence type="predicted"/>
<gene>
    <name evidence="1" type="ORF">CYMTET_56389</name>
</gene>
<dbReference type="Proteomes" id="UP001190700">
    <property type="component" value="Unassembled WGS sequence"/>
</dbReference>
<dbReference type="AlphaFoldDB" id="A0AAE0BCH3"/>
<reference evidence="1 2" key="1">
    <citation type="journal article" date="2015" name="Genome Biol. Evol.">
        <title>Comparative Genomics of a Bacterivorous Green Alga Reveals Evolutionary Causalities and Consequences of Phago-Mixotrophic Mode of Nutrition.</title>
        <authorList>
            <person name="Burns J.A."/>
            <person name="Paasch A."/>
            <person name="Narechania A."/>
            <person name="Kim E."/>
        </authorList>
    </citation>
    <scope>NUCLEOTIDE SEQUENCE [LARGE SCALE GENOMIC DNA]</scope>
    <source>
        <strain evidence="1 2">PLY_AMNH</strain>
    </source>
</reference>